<evidence type="ECO:0000313" key="3">
    <source>
        <dbReference type="EMBL" id="OBV11105.1"/>
    </source>
</evidence>
<feature type="transmembrane region" description="Helical" evidence="2">
    <location>
        <begin position="26"/>
        <end position="47"/>
    </location>
</feature>
<feature type="region of interest" description="Disordered" evidence="1">
    <location>
        <begin position="1"/>
        <end position="20"/>
    </location>
</feature>
<keyword evidence="2" id="KW-1133">Transmembrane helix</keyword>
<dbReference type="EMBL" id="LZYB01000003">
    <property type="protein sequence ID" value="OBV11105.1"/>
    <property type="molecule type" value="Genomic_DNA"/>
</dbReference>
<name>A0A1A7BIR9_9SPHN</name>
<evidence type="ECO:0000313" key="4">
    <source>
        <dbReference type="Proteomes" id="UP000092484"/>
    </source>
</evidence>
<evidence type="ECO:0000256" key="1">
    <source>
        <dbReference type="SAM" id="MobiDB-lite"/>
    </source>
</evidence>
<sequence length="298" mass="31343">MGYWRRKGKKTSTSGRPARRPLPANPLFPAVLGLWGFALGGLITLVLPRNLVLAAAAKTGLGTLGAGAPFVLAGLVALVPGLALFLGARELANKTKRRTAPSLAAMAMRHVRMIDPARELGSDSLDEPVETIPFTTQMPEASSAAANTEQELPPPLSMGLEEFAALPGRNSVWVEEPLRVEIEAAIVSGEAPVASAPTPAPAPTAVRPAAPSATERLRAVPPDELSLVQMVERFAAALHEHHSAPSRQGRHTSAAPREQALADALKSLAAIAGEDQVKGENEPLRKALERLQELRGAA</sequence>
<keyword evidence="2" id="KW-0812">Transmembrane</keyword>
<accession>A0A1A7BIR9</accession>
<dbReference type="Proteomes" id="UP000092484">
    <property type="component" value="Unassembled WGS sequence"/>
</dbReference>
<proteinExistence type="predicted"/>
<dbReference type="AlphaFoldDB" id="A0A1A7BIR9"/>
<protein>
    <submittedName>
        <fullName evidence="3">Uncharacterized protein</fullName>
    </submittedName>
</protein>
<reference evidence="3 4" key="1">
    <citation type="submission" date="2016-06" db="EMBL/GenBank/DDBJ databases">
        <title>Genome sequence of Porphyrobacter dokdonensis DSW-74.</title>
        <authorList>
            <person name="Kim J.F."/>
            <person name="Song J.Y."/>
        </authorList>
    </citation>
    <scope>NUCLEOTIDE SEQUENCE [LARGE SCALE GENOMIC DNA]</scope>
    <source>
        <strain evidence="3 4">DSW-74</strain>
    </source>
</reference>
<feature type="transmembrane region" description="Helical" evidence="2">
    <location>
        <begin position="67"/>
        <end position="88"/>
    </location>
</feature>
<gene>
    <name evidence="3" type="ORF">I603_1513</name>
</gene>
<keyword evidence="2" id="KW-0472">Membrane</keyword>
<keyword evidence="4" id="KW-1185">Reference proteome</keyword>
<organism evidence="3 4">
    <name type="scientific">Erythrobacter dokdonensis DSW-74</name>
    <dbReference type="NCBI Taxonomy" id="1300349"/>
    <lineage>
        <taxon>Bacteria</taxon>
        <taxon>Pseudomonadati</taxon>
        <taxon>Pseudomonadota</taxon>
        <taxon>Alphaproteobacteria</taxon>
        <taxon>Sphingomonadales</taxon>
        <taxon>Erythrobacteraceae</taxon>
        <taxon>Erythrobacter/Porphyrobacter group</taxon>
        <taxon>Erythrobacter</taxon>
    </lineage>
</organism>
<dbReference type="STRING" id="1300349.I603_1513"/>
<evidence type="ECO:0000256" key="2">
    <source>
        <dbReference type="SAM" id="Phobius"/>
    </source>
</evidence>
<feature type="compositionally biased region" description="Basic residues" evidence="1">
    <location>
        <begin position="1"/>
        <end position="10"/>
    </location>
</feature>
<comment type="caution">
    <text evidence="3">The sequence shown here is derived from an EMBL/GenBank/DDBJ whole genome shotgun (WGS) entry which is preliminary data.</text>
</comment>